<name>A0ABW9LCJ1_9MYCO</name>
<dbReference type="Gene3D" id="1.20.1270.240">
    <property type="match status" value="1"/>
</dbReference>
<reference evidence="2 3" key="1">
    <citation type="submission" date="2024-12" db="EMBL/GenBank/DDBJ databases">
        <title>The coexistence of Mycolicibacterium septicum and Mycolicibacterium nivoides in clinical samples.</title>
        <authorList>
            <person name="Wang C."/>
            <person name="Feng Y."/>
            <person name="Zong Z."/>
        </authorList>
    </citation>
    <scope>NUCLEOTIDE SEQUENCE [LARGE SCALE GENOMIC DNA]</scope>
    <source>
        <strain evidence="2 3">120309</strain>
    </source>
</reference>
<dbReference type="PIRSF" id="PIRSF006221">
    <property type="entry name" value="Ketosamine-3-kinase"/>
    <property type="match status" value="1"/>
</dbReference>
<evidence type="ECO:0000256" key="1">
    <source>
        <dbReference type="PIRNR" id="PIRNR006221"/>
    </source>
</evidence>
<keyword evidence="3" id="KW-1185">Reference proteome</keyword>
<dbReference type="SUPFAM" id="SSF56112">
    <property type="entry name" value="Protein kinase-like (PK-like)"/>
    <property type="match status" value="1"/>
</dbReference>
<evidence type="ECO:0000313" key="2">
    <source>
        <dbReference type="EMBL" id="MFN6544888.1"/>
    </source>
</evidence>
<dbReference type="PANTHER" id="PTHR12149:SF8">
    <property type="entry name" value="PROTEIN-RIBULOSAMINE 3-KINASE"/>
    <property type="match status" value="1"/>
</dbReference>
<keyword evidence="1 2" id="KW-0418">Kinase</keyword>
<protein>
    <submittedName>
        <fullName evidence="2">Fructosamine kinase family protein</fullName>
    </submittedName>
</protein>
<evidence type="ECO:0000313" key="3">
    <source>
        <dbReference type="Proteomes" id="UP001635816"/>
    </source>
</evidence>
<sequence>MTRINDFPHDTTKILPVGVGSLADMPNAADRADVFVKRNDSAPPGFFAAEAAGLRWLAVKGGVPCVTVIDYDANSLTLRRLCPITPTADAARVFGQRLAHTHDAGAPAYGCGPDGYDGDGFFGPMSQPLSMSLARKDSWGAFYADERLIPMARLAAPRLSATARTAIAEVADRCRAGAFDDDDVPARLHGDLWSGNVMWTGDGALLIDPAAHGGHRETDLAMLALFGFPFLDEVLAGYQTVRRLRDGWADRFDLHQLYPLLAHVVLFGGGYAGQVESAARRVLEKAEADSPPDRIG</sequence>
<dbReference type="Proteomes" id="UP001635816">
    <property type="component" value="Unassembled WGS sequence"/>
</dbReference>
<comment type="caution">
    <text evidence="2">The sequence shown here is derived from an EMBL/GenBank/DDBJ whole genome shotgun (WGS) entry which is preliminary data.</text>
</comment>
<comment type="similarity">
    <text evidence="1">Belongs to the fructosamine kinase family.</text>
</comment>
<dbReference type="Pfam" id="PF03881">
    <property type="entry name" value="Fructosamin_kin"/>
    <property type="match status" value="1"/>
</dbReference>
<dbReference type="Gene3D" id="3.30.200.20">
    <property type="entry name" value="Phosphorylase Kinase, domain 1"/>
    <property type="match status" value="1"/>
</dbReference>
<dbReference type="GO" id="GO:0016301">
    <property type="term" value="F:kinase activity"/>
    <property type="evidence" value="ECO:0007669"/>
    <property type="project" value="UniProtKB-KW"/>
</dbReference>
<keyword evidence="1" id="KW-0808">Transferase</keyword>
<dbReference type="InterPro" id="IPR016477">
    <property type="entry name" value="Fructo-/Ketosamine-3-kinase"/>
</dbReference>
<dbReference type="InterPro" id="IPR011009">
    <property type="entry name" value="Kinase-like_dom_sf"/>
</dbReference>
<proteinExistence type="inferred from homology"/>
<dbReference type="PANTHER" id="PTHR12149">
    <property type="entry name" value="FRUCTOSAMINE 3 KINASE-RELATED PROTEIN"/>
    <property type="match status" value="1"/>
</dbReference>
<organism evidence="2 3">
    <name type="scientific">Mycolicibacterium nivoides</name>
    <dbReference type="NCBI Taxonomy" id="2487344"/>
    <lineage>
        <taxon>Bacteria</taxon>
        <taxon>Bacillati</taxon>
        <taxon>Actinomycetota</taxon>
        <taxon>Actinomycetes</taxon>
        <taxon>Mycobacteriales</taxon>
        <taxon>Mycobacteriaceae</taxon>
        <taxon>Mycolicibacterium</taxon>
    </lineage>
</organism>
<dbReference type="Gene3D" id="1.10.510.10">
    <property type="entry name" value="Transferase(Phosphotransferase) domain 1"/>
    <property type="match status" value="1"/>
</dbReference>
<gene>
    <name evidence="2" type="ORF">ACK4CT_16975</name>
</gene>
<dbReference type="RefSeq" id="WP_409543815.1">
    <property type="nucleotide sequence ID" value="NZ_JBKBDD010000005.1"/>
</dbReference>
<accession>A0ABW9LCJ1</accession>
<dbReference type="EMBL" id="JBKBDD010000005">
    <property type="protein sequence ID" value="MFN6544888.1"/>
    <property type="molecule type" value="Genomic_DNA"/>
</dbReference>